<keyword evidence="2" id="KW-0328">Glycosyltransferase</keyword>
<keyword evidence="2" id="KW-0808">Transferase</keyword>
<protein>
    <submittedName>
        <fullName evidence="2">Alpha-2,3-sialyltransferase</fullName>
    </submittedName>
</protein>
<reference evidence="2" key="1">
    <citation type="submission" date="2018-07" db="EMBL/GenBank/DDBJ databases">
        <authorList>
            <consortium name="NARMS: The National Antimicrobial Resistance Monitoring System"/>
        </authorList>
    </citation>
    <scope>NUCLEOTIDE SEQUENCE</scope>
    <source>
        <strain evidence="2">FSIS11810996</strain>
    </source>
</reference>
<keyword evidence="1" id="KW-0472">Membrane</keyword>
<name>A0A5T1T5G2_CAMJU</name>
<dbReference type="GO" id="GO:0016757">
    <property type="term" value="F:glycosyltransferase activity"/>
    <property type="evidence" value="ECO:0007669"/>
    <property type="project" value="UniProtKB-KW"/>
</dbReference>
<accession>A0A5T1T5G2</accession>
<comment type="caution">
    <text evidence="2">The sequence shown here is derived from an EMBL/GenBank/DDBJ whole genome shotgun (WGS) entry which is preliminary data.</text>
</comment>
<evidence type="ECO:0000313" key="2">
    <source>
        <dbReference type="EMBL" id="EAL5798261.1"/>
    </source>
</evidence>
<keyword evidence="1" id="KW-0812">Transmembrane</keyword>
<dbReference type="EMBL" id="AACPLJ010000176">
    <property type="protein sequence ID" value="EAL5798261.1"/>
    <property type="molecule type" value="Genomic_DNA"/>
</dbReference>
<organism evidence="2">
    <name type="scientific">Campylobacter jejuni</name>
    <dbReference type="NCBI Taxonomy" id="197"/>
    <lineage>
        <taxon>Bacteria</taxon>
        <taxon>Pseudomonadati</taxon>
        <taxon>Campylobacterota</taxon>
        <taxon>Epsilonproteobacteria</taxon>
        <taxon>Campylobacterales</taxon>
        <taxon>Campylobacteraceae</taxon>
        <taxon>Campylobacter</taxon>
    </lineage>
</organism>
<feature type="transmembrane region" description="Helical" evidence="1">
    <location>
        <begin position="102"/>
        <end position="119"/>
    </location>
</feature>
<dbReference type="AlphaFoldDB" id="A0A5T1T5G2"/>
<gene>
    <name evidence="2" type="ORF">DR878_08710</name>
</gene>
<evidence type="ECO:0000256" key="1">
    <source>
        <dbReference type="SAM" id="Phobius"/>
    </source>
</evidence>
<proteinExistence type="predicted"/>
<sequence>MVNFLLVKDDPNFIQIKNNFSQYKYTKDFSYLIPPIEMYRDIIEEYTLKTSKLIEITSLNQQISSLTQQLNHFKTFSTAKQRIQNQLPYRLGQAMIINSKNFLGYIFLPYILLSIVILYKQEQKNYKHKIKLNPESTLPPLETYPDYNEALKEKRCFTYKLGLALIEANKKWYGGGYIKLWFKIKKLKYEFKTKN</sequence>
<keyword evidence="1" id="KW-1133">Transmembrane helix</keyword>